<dbReference type="Proteomes" id="UP000499080">
    <property type="component" value="Unassembled WGS sequence"/>
</dbReference>
<keyword evidence="3" id="KW-1185">Reference proteome</keyword>
<reference evidence="2 3" key="1">
    <citation type="journal article" date="2019" name="Sci. Rep.">
        <title>Orb-weaving spider Araneus ventricosus genome elucidates the spidroin gene catalogue.</title>
        <authorList>
            <person name="Kono N."/>
            <person name="Nakamura H."/>
            <person name="Ohtoshi R."/>
            <person name="Moran D.A.P."/>
            <person name="Shinohara A."/>
            <person name="Yoshida Y."/>
            <person name="Fujiwara M."/>
            <person name="Mori M."/>
            <person name="Tomita M."/>
            <person name="Arakawa K."/>
        </authorList>
    </citation>
    <scope>NUCLEOTIDE SEQUENCE [LARGE SCALE GENOMIC DNA]</scope>
</reference>
<proteinExistence type="predicted"/>
<dbReference type="AlphaFoldDB" id="A0A4Y2AB73"/>
<protein>
    <submittedName>
        <fullName evidence="2">Uncharacterized protein</fullName>
    </submittedName>
</protein>
<evidence type="ECO:0000313" key="2">
    <source>
        <dbReference type="EMBL" id="GBL76466.1"/>
    </source>
</evidence>
<evidence type="ECO:0000256" key="1">
    <source>
        <dbReference type="SAM" id="MobiDB-lite"/>
    </source>
</evidence>
<evidence type="ECO:0000313" key="3">
    <source>
        <dbReference type="Proteomes" id="UP000499080"/>
    </source>
</evidence>
<name>A0A4Y2AB73_ARAVE</name>
<sequence>MTVDSLQALTLHFQFQTSRDAGVDDARGLRFVPAGVTQFPLRDCRWVRRGFLWQADVGSLDADRSDTGSVGLQVGPMQTSHRRTE</sequence>
<accession>A0A4Y2AB73</accession>
<gene>
    <name evidence="2" type="ORF">AVEN_53225_1</name>
</gene>
<comment type="caution">
    <text evidence="2">The sequence shown here is derived from an EMBL/GenBank/DDBJ whole genome shotgun (WGS) entry which is preliminary data.</text>
</comment>
<feature type="region of interest" description="Disordered" evidence="1">
    <location>
        <begin position="62"/>
        <end position="85"/>
    </location>
</feature>
<organism evidence="2 3">
    <name type="scientific">Araneus ventricosus</name>
    <name type="common">Orbweaver spider</name>
    <name type="synonym">Epeira ventricosa</name>
    <dbReference type="NCBI Taxonomy" id="182803"/>
    <lineage>
        <taxon>Eukaryota</taxon>
        <taxon>Metazoa</taxon>
        <taxon>Ecdysozoa</taxon>
        <taxon>Arthropoda</taxon>
        <taxon>Chelicerata</taxon>
        <taxon>Arachnida</taxon>
        <taxon>Araneae</taxon>
        <taxon>Araneomorphae</taxon>
        <taxon>Entelegynae</taxon>
        <taxon>Araneoidea</taxon>
        <taxon>Araneidae</taxon>
        <taxon>Araneus</taxon>
    </lineage>
</organism>
<dbReference type="EMBL" id="BGPR01000010">
    <property type="protein sequence ID" value="GBL76466.1"/>
    <property type="molecule type" value="Genomic_DNA"/>
</dbReference>